<keyword evidence="3" id="KW-1185">Reference proteome</keyword>
<dbReference type="InterPro" id="IPR045584">
    <property type="entry name" value="Pilin-like"/>
</dbReference>
<feature type="transmembrane region" description="Helical" evidence="1">
    <location>
        <begin position="7"/>
        <end position="31"/>
    </location>
</feature>
<protein>
    <submittedName>
        <fullName evidence="2">Tfp type 4 fimbrial pilin related signal peptide protein domain protein</fullName>
    </submittedName>
</protein>
<sequence>MLRKSTGFSLIELVFVMLLMSLFCFMAFPVWHSLFKKNQLEAIEHEITLAIEHAKRLALLHDQHLILRGIADDWSQGMILFPDTKDHKYHQGSKILHKWQWHYPGMQISWKGFQSNSYLLFVNDLKKATTSGHFKLLTPQSTSIKLVVNRFGRVRRVV</sequence>
<keyword evidence="1" id="KW-0812">Transmembrane</keyword>
<keyword evidence="1" id="KW-0472">Membrane</keyword>
<gene>
    <name evidence="2" type="ORF">Ljor_0440</name>
</gene>
<proteinExistence type="predicted"/>
<dbReference type="Gene3D" id="3.55.40.10">
    <property type="entry name" value="minor pseudopilin epsh domain"/>
    <property type="match status" value="1"/>
</dbReference>
<reference evidence="2 3" key="1">
    <citation type="submission" date="2015-11" db="EMBL/GenBank/DDBJ databases">
        <title>Genomic analysis of 38 Legionella species identifies large and diverse effector repertoires.</title>
        <authorList>
            <person name="Burstein D."/>
            <person name="Amaro F."/>
            <person name="Zusman T."/>
            <person name="Lifshitz Z."/>
            <person name="Cohen O."/>
            <person name="Gilbert J.A."/>
            <person name="Pupko T."/>
            <person name="Shuman H.A."/>
            <person name="Segal G."/>
        </authorList>
    </citation>
    <scope>NUCLEOTIDE SEQUENCE [LARGE SCALE GENOMIC DNA]</scope>
    <source>
        <strain evidence="2 3">BL-540</strain>
    </source>
</reference>
<dbReference type="STRING" id="456.Ljor_0440"/>
<name>A0A0W0V8D0_9GAMM</name>
<accession>A0A0W0V8D0</accession>
<dbReference type="OrthoDB" id="5653962at2"/>
<dbReference type="RefSeq" id="WP_058470012.1">
    <property type="nucleotide sequence ID" value="NZ_CAAAIC010000007.1"/>
</dbReference>
<organism evidence="2 3">
    <name type="scientific">Legionella jordanis</name>
    <dbReference type="NCBI Taxonomy" id="456"/>
    <lineage>
        <taxon>Bacteria</taxon>
        <taxon>Pseudomonadati</taxon>
        <taxon>Pseudomonadota</taxon>
        <taxon>Gammaproteobacteria</taxon>
        <taxon>Legionellales</taxon>
        <taxon>Legionellaceae</taxon>
        <taxon>Legionella</taxon>
    </lineage>
</organism>
<dbReference type="EMBL" id="LNYJ01000011">
    <property type="protein sequence ID" value="KTD16134.1"/>
    <property type="molecule type" value="Genomic_DNA"/>
</dbReference>
<evidence type="ECO:0000256" key="1">
    <source>
        <dbReference type="SAM" id="Phobius"/>
    </source>
</evidence>
<dbReference type="AlphaFoldDB" id="A0A0W0V8D0"/>
<comment type="caution">
    <text evidence="2">The sequence shown here is derived from an EMBL/GenBank/DDBJ whole genome shotgun (WGS) entry which is preliminary data.</text>
</comment>
<dbReference type="SUPFAM" id="SSF54523">
    <property type="entry name" value="Pili subunits"/>
    <property type="match status" value="1"/>
</dbReference>
<dbReference type="Proteomes" id="UP000055035">
    <property type="component" value="Unassembled WGS sequence"/>
</dbReference>
<dbReference type="PATRIC" id="fig|456.5.peg.466"/>
<evidence type="ECO:0000313" key="2">
    <source>
        <dbReference type="EMBL" id="KTD16134.1"/>
    </source>
</evidence>
<evidence type="ECO:0000313" key="3">
    <source>
        <dbReference type="Proteomes" id="UP000055035"/>
    </source>
</evidence>
<keyword evidence="1" id="KW-1133">Transmembrane helix</keyword>